<dbReference type="Proteomes" id="UP001597169">
    <property type="component" value="Unassembled WGS sequence"/>
</dbReference>
<name>A0ABW3PLP4_9BACL</name>
<evidence type="ECO:0000313" key="2">
    <source>
        <dbReference type="Proteomes" id="UP001597169"/>
    </source>
</evidence>
<evidence type="ECO:0000313" key="1">
    <source>
        <dbReference type="EMBL" id="MFD1127749.1"/>
    </source>
</evidence>
<sequence length="171" mass="19554">MTVREERSVILRIKDQDEFIRGVSKSMQNSTLIIESEEGRSLQYKISDIIDVFAVKFVAPAQLSIQSHYVQSNDSEDDIENLVHQFHHLSEDDQNQLITRLSHIFEKDVVISTLELKTYSPAEILLLTDIINGYILTLRTPDLYSISNSINMMDLPSNTGGRIILENTDKE</sequence>
<gene>
    <name evidence="1" type="ORF">ACFQ3J_06115</name>
</gene>
<organism evidence="1 2">
    <name type="scientific">Paenibacillus provencensis</name>
    <dbReference type="NCBI Taxonomy" id="441151"/>
    <lineage>
        <taxon>Bacteria</taxon>
        <taxon>Bacillati</taxon>
        <taxon>Bacillota</taxon>
        <taxon>Bacilli</taxon>
        <taxon>Bacillales</taxon>
        <taxon>Paenibacillaceae</taxon>
        <taxon>Paenibacillus</taxon>
    </lineage>
</organism>
<dbReference type="EMBL" id="JBHTKX010000001">
    <property type="protein sequence ID" value="MFD1127749.1"/>
    <property type="molecule type" value="Genomic_DNA"/>
</dbReference>
<proteinExistence type="predicted"/>
<accession>A0ABW3PLP4</accession>
<reference evidence="2" key="1">
    <citation type="journal article" date="2019" name="Int. J. Syst. Evol. Microbiol.">
        <title>The Global Catalogue of Microorganisms (GCM) 10K type strain sequencing project: providing services to taxonomists for standard genome sequencing and annotation.</title>
        <authorList>
            <consortium name="The Broad Institute Genomics Platform"/>
            <consortium name="The Broad Institute Genome Sequencing Center for Infectious Disease"/>
            <person name="Wu L."/>
            <person name="Ma J."/>
        </authorList>
    </citation>
    <scope>NUCLEOTIDE SEQUENCE [LARGE SCALE GENOMIC DNA]</scope>
    <source>
        <strain evidence="2">CCUG 53519</strain>
    </source>
</reference>
<dbReference type="RefSeq" id="WP_251581531.1">
    <property type="nucleotide sequence ID" value="NZ_JBHTKX010000001.1"/>
</dbReference>
<protein>
    <submittedName>
        <fullName evidence="1">Uncharacterized protein</fullName>
    </submittedName>
</protein>
<keyword evidence="2" id="KW-1185">Reference proteome</keyword>
<comment type="caution">
    <text evidence="1">The sequence shown here is derived from an EMBL/GenBank/DDBJ whole genome shotgun (WGS) entry which is preliminary data.</text>
</comment>